<feature type="domain" description="Ku" evidence="4">
    <location>
        <begin position="52"/>
        <end position="181"/>
    </location>
</feature>
<keyword evidence="2" id="KW-0234">DNA repair</keyword>
<dbReference type="NCBIfam" id="TIGR02772">
    <property type="entry name" value="Ku_bact"/>
    <property type="match status" value="1"/>
</dbReference>
<keyword evidence="1 2" id="KW-0238">DNA-binding</keyword>
<dbReference type="PIRSF" id="PIRSF006493">
    <property type="entry name" value="Prok_Ku"/>
    <property type="match status" value="1"/>
</dbReference>
<dbReference type="SMART" id="SM00559">
    <property type="entry name" value="Ku78"/>
    <property type="match status" value="1"/>
</dbReference>
<evidence type="ECO:0000259" key="4">
    <source>
        <dbReference type="SMART" id="SM00559"/>
    </source>
</evidence>
<dbReference type="PANTHER" id="PTHR41251">
    <property type="entry name" value="NON-HOMOLOGOUS END JOINING PROTEIN KU"/>
    <property type="match status" value="1"/>
</dbReference>
<protein>
    <recommendedName>
        <fullName evidence="2">Non-homologous end joining protein Ku</fullName>
    </recommendedName>
</protein>
<evidence type="ECO:0000313" key="6">
    <source>
        <dbReference type="Proteomes" id="UP001379533"/>
    </source>
</evidence>
<comment type="similarity">
    <text evidence="2">Belongs to the prokaryotic Ku family.</text>
</comment>
<feature type="region of interest" description="Disordered" evidence="3">
    <location>
        <begin position="262"/>
        <end position="300"/>
    </location>
</feature>
<keyword evidence="2" id="KW-0233">DNA recombination</keyword>
<dbReference type="Pfam" id="PF02735">
    <property type="entry name" value="Ku"/>
    <property type="match status" value="1"/>
</dbReference>
<keyword evidence="2" id="KW-0227">DNA damage</keyword>
<feature type="compositionally biased region" description="Basic and acidic residues" evidence="3">
    <location>
        <begin position="272"/>
        <end position="290"/>
    </location>
</feature>
<feature type="compositionally biased region" description="Basic residues" evidence="3">
    <location>
        <begin position="291"/>
        <end position="300"/>
    </location>
</feature>
<name>A0ABZ2KMT7_9BACT</name>
<dbReference type="Proteomes" id="UP001379533">
    <property type="component" value="Chromosome"/>
</dbReference>
<comment type="function">
    <text evidence="2">With LigD forms a non-homologous end joining (NHEJ) DNA repair enzyme, which repairs dsDNA breaks with reduced fidelity. Binds linear dsDNA with 5'- and 3'- overhangs but not closed circular dsDNA nor ssDNA. Recruits and stimulates the ligase activity of LigD.</text>
</comment>
<evidence type="ECO:0000256" key="3">
    <source>
        <dbReference type="SAM" id="MobiDB-lite"/>
    </source>
</evidence>
<sequence>MRAMWSGEIAFGLVTIPAKLYSATKDLTPSFHQLHTECGSRISMVRRCNKCNRDVEWGEIGKGYEVSKGEYALFSKEELAKMEGDESPGGIDIVEFIDPEDVDNVYFSKSYWVGPGGKSARGFSLLREALVSTKRAALCKVRIRTRTQLAMLRPRGKLFALDMLRFADEIVPGDEIVLPDTKEPSDRELQLALNLVEQLNGDFDVTKHPDEYRAAVEAAAAEKVERDEVARDGGEAEERAAAGVGGKVIDLADLLARSLRVAPANAPAKPLKKTEPQDQKEQEVEKEEKKPKKKAAGKRG</sequence>
<dbReference type="Gene3D" id="2.40.290.10">
    <property type="match status" value="1"/>
</dbReference>
<dbReference type="EMBL" id="CP089982">
    <property type="protein sequence ID" value="WXA99973.1"/>
    <property type="molecule type" value="Genomic_DNA"/>
</dbReference>
<accession>A0ABZ2KMT7</accession>
<keyword evidence="6" id="KW-1185">Reference proteome</keyword>
<dbReference type="PANTHER" id="PTHR41251:SF1">
    <property type="entry name" value="NON-HOMOLOGOUS END JOINING PROTEIN KU"/>
    <property type="match status" value="1"/>
</dbReference>
<dbReference type="SUPFAM" id="SSF100939">
    <property type="entry name" value="SPOC domain-like"/>
    <property type="match status" value="1"/>
</dbReference>
<evidence type="ECO:0000256" key="1">
    <source>
        <dbReference type="ARBA" id="ARBA00023125"/>
    </source>
</evidence>
<reference evidence="5 6" key="1">
    <citation type="submission" date="2021-12" db="EMBL/GenBank/DDBJ databases">
        <title>Discovery of the Pendulisporaceae a myxobacterial family with distinct sporulation behavior and unique specialized metabolism.</title>
        <authorList>
            <person name="Garcia R."/>
            <person name="Popoff A."/>
            <person name="Bader C.D."/>
            <person name="Loehr J."/>
            <person name="Walesch S."/>
            <person name="Walt C."/>
            <person name="Boldt J."/>
            <person name="Bunk B."/>
            <person name="Haeckl F.J.F.P.J."/>
            <person name="Gunesch A.P."/>
            <person name="Birkelbach J."/>
            <person name="Nuebel U."/>
            <person name="Pietschmann T."/>
            <person name="Bach T."/>
            <person name="Mueller R."/>
        </authorList>
    </citation>
    <scope>NUCLEOTIDE SEQUENCE [LARGE SCALE GENOMIC DNA]</scope>
    <source>
        <strain evidence="5 6">MSr12523</strain>
    </source>
</reference>
<dbReference type="HAMAP" id="MF_01875">
    <property type="entry name" value="Prokaryotic_Ku"/>
    <property type="match status" value="1"/>
</dbReference>
<gene>
    <name evidence="2" type="primary">ku</name>
    <name evidence="5" type="ORF">LZC95_24550</name>
</gene>
<dbReference type="RefSeq" id="WP_394850615.1">
    <property type="nucleotide sequence ID" value="NZ_CP089982.1"/>
</dbReference>
<organism evidence="5 6">
    <name type="scientific">Pendulispora brunnea</name>
    <dbReference type="NCBI Taxonomy" id="2905690"/>
    <lineage>
        <taxon>Bacteria</taxon>
        <taxon>Pseudomonadati</taxon>
        <taxon>Myxococcota</taxon>
        <taxon>Myxococcia</taxon>
        <taxon>Myxococcales</taxon>
        <taxon>Sorangiineae</taxon>
        <taxon>Pendulisporaceae</taxon>
        <taxon>Pendulispora</taxon>
    </lineage>
</organism>
<comment type="subunit">
    <text evidence="2">Homodimer. Interacts with LigD.</text>
</comment>
<evidence type="ECO:0000256" key="2">
    <source>
        <dbReference type="HAMAP-Rule" id="MF_01875"/>
    </source>
</evidence>
<dbReference type="InterPro" id="IPR016194">
    <property type="entry name" value="SPOC-like_C_dom_sf"/>
</dbReference>
<dbReference type="InterPro" id="IPR006164">
    <property type="entry name" value="DNA_bd_Ku70/Ku80"/>
</dbReference>
<proteinExistence type="inferred from homology"/>
<dbReference type="InterPro" id="IPR009187">
    <property type="entry name" value="Prok_Ku"/>
</dbReference>
<evidence type="ECO:0000313" key="5">
    <source>
        <dbReference type="EMBL" id="WXA99973.1"/>
    </source>
</evidence>